<reference evidence="2 3" key="1">
    <citation type="submission" date="2019-02" db="EMBL/GenBank/DDBJ databases">
        <title>Deep-cultivation of Planctomycetes and their phenomic and genomic characterization uncovers novel biology.</title>
        <authorList>
            <person name="Wiegand S."/>
            <person name="Jogler M."/>
            <person name="Boedeker C."/>
            <person name="Pinto D."/>
            <person name="Vollmers J."/>
            <person name="Rivas-Marin E."/>
            <person name="Kohn T."/>
            <person name="Peeters S.H."/>
            <person name="Heuer A."/>
            <person name="Rast P."/>
            <person name="Oberbeckmann S."/>
            <person name="Bunk B."/>
            <person name="Jeske O."/>
            <person name="Meyerdierks A."/>
            <person name="Storesund J.E."/>
            <person name="Kallscheuer N."/>
            <person name="Luecker S."/>
            <person name="Lage O.M."/>
            <person name="Pohl T."/>
            <person name="Merkel B.J."/>
            <person name="Hornburger P."/>
            <person name="Mueller R.-W."/>
            <person name="Bruemmer F."/>
            <person name="Labrenz M."/>
            <person name="Spormann A.M."/>
            <person name="Op den Camp H."/>
            <person name="Overmann J."/>
            <person name="Amann R."/>
            <person name="Jetten M.S.M."/>
            <person name="Mascher T."/>
            <person name="Medema M.H."/>
            <person name="Devos D.P."/>
            <person name="Kaster A.-K."/>
            <person name="Ovreas L."/>
            <person name="Rohde M."/>
            <person name="Galperin M.Y."/>
            <person name="Jogler C."/>
        </authorList>
    </citation>
    <scope>NUCLEOTIDE SEQUENCE [LARGE SCALE GENOMIC DNA]</scope>
    <source>
        <strain evidence="2 3">Mal48</strain>
    </source>
</reference>
<organism evidence="2 3">
    <name type="scientific">Thalassoglobus polymorphus</name>
    <dbReference type="NCBI Taxonomy" id="2527994"/>
    <lineage>
        <taxon>Bacteria</taxon>
        <taxon>Pseudomonadati</taxon>
        <taxon>Planctomycetota</taxon>
        <taxon>Planctomycetia</taxon>
        <taxon>Planctomycetales</taxon>
        <taxon>Planctomycetaceae</taxon>
        <taxon>Thalassoglobus</taxon>
    </lineage>
</organism>
<evidence type="ECO:0000313" key="2">
    <source>
        <dbReference type="EMBL" id="QDT35036.1"/>
    </source>
</evidence>
<dbReference type="RefSeq" id="WP_145203930.1">
    <property type="nucleotide sequence ID" value="NZ_CP036267.1"/>
</dbReference>
<dbReference type="EMBL" id="CP036267">
    <property type="protein sequence ID" value="QDT35036.1"/>
    <property type="molecule type" value="Genomic_DNA"/>
</dbReference>
<dbReference type="Pfam" id="PF04324">
    <property type="entry name" value="Fer2_BFD"/>
    <property type="match status" value="1"/>
</dbReference>
<dbReference type="Gene3D" id="1.10.10.1100">
    <property type="entry name" value="BFD-like [2Fe-2S]-binding domain"/>
    <property type="match status" value="1"/>
</dbReference>
<sequence>MELGDTICFCFHVTKRKILNYLRIHKPRRASQLSECGGAGTGCGWCVNYLKKNFEAFEAGQTDADADLSMDDHAAGRSTYISEGKGTPRPGT</sequence>
<keyword evidence="3" id="KW-1185">Reference proteome</keyword>
<dbReference type="InterPro" id="IPR007419">
    <property type="entry name" value="BFD-like_2Fe2S-bd_dom"/>
</dbReference>
<dbReference type="OrthoDB" id="278622at2"/>
<dbReference type="AlphaFoldDB" id="A0A517QTS5"/>
<accession>A0A517QTS5</accession>
<dbReference type="Proteomes" id="UP000315724">
    <property type="component" value="Chromosome"/>
</dbReference>
<gene>
    <name evidence="2" type="ORF">Mal48_43100</name>
</gene>
<dbReference type="KEGG" id="tpol:Mal48_43100"/>
<evidence type="ECO:0000259" key="1">
    <source>
        <dbReference type="Pfam" id="PF04324"/>
    </source>
</evidence>
<evidence type="ECO:0000313" key="3">
    <source>
        <dbReference type="Proteomes" id="UP000315724"/>
    </source>
</evidence>
<feature type="domain" description="BFD-like [2Fe-2S]-binding" evidence="1">
    <location>
        <begin position="7"/>
        <end position="52"/>
    </location>
</feature>
<proteinExistence type="predicted"/>
<protein>
    <submittedName>
        <fullName evidence="2">BFD-like [2Fe-2S] binding domain protein</fullName>
    </submittedName>
</protein>
<name>A0A517QTS5_9PLAN</name>
<dbReference type="InterPro" id="IPR041854">
    <property type="entry name" value="BFD-like_2Fe2S-bd_dom_sf"/>
</dbReference>